<comment type="caution">
    <text evidence="1">The sequence shown here is derived from an EMBL/GenBank/DDBJ whole genome shotgun (WGS) entry which is preliminary data.</text>
</comment>
<evidence type="ECO:0000313" key="1">
    <source>
        <dbReference type="EMBL" id="RHH39087.1"/>
    </source>
</evidence>
<sequence>MNITATNSTATTKVTDAIRIKYRMSTRGTEAVKDITAEIVKDETTVGFFNISRNGVTGFSLHEDHGLTSGEVKQVFQTAIDDCSEVLK</sequence>
<protein>
    <submittedName>
        <fullName evidence="1">Uncharacterized protein</fullName>
    </submittedName>
</protein>
<accession>A0A414WQK9</accession>
<dbReference type="AlphaFoldDB" id="A0A414WQK9"/>
<organism evidence="1 2">
    <name type="scientific">Bacteroides ovatus</name>
    <dbReference type="NCBI Taxonomy" id="28116"/>
    <lineage>
        <taxon>Bacteria</taxon>
        <taxon>Pseudomonadati</taxon>
        <taxon>Bacteroidota</taxon>
        <taxon>Bacteroidia</taxon>
        <taxon>Bacteroidales</taxon>
        <taxon>Bacteroidaceae</taxon>
        <taxon>Bacteroides</taxon>
    </lineage>
</organism>
<gene>
    <name evidence="1" type="ORF">DW206_24940</name>
</gene>
<dbReference type="EMBL" id="QRJR01000044">
    <property type="protein sequence ID" value="RHH39087.1"/>
    <property type="molecule type" value="Genomic_DNA"/>
</dbReference>
<proteinExistence type="predicted"/>
<name>A0A414WQK9_BACOV</name>
<reference evidence="1 2" key="1">
    <citation type="submission" date="2018-08" db="EMBL/GenBank/DDBJ databases">
        <title>A genome reference for cultivated species of the human gut microbiota.</title>
        <authorList>
            <person name="Zou Y."/>
            <person name="Xue W."/>
            <person name="Luo G."/>
        </authorList>
    </citation>
    <scope>NUCLEOTIDE SEQUENCE [LARGE SCALE GENOMIC DNA]</scope>
    <source>
        <strain evidence="1 2">AM17-48</strain>
    </source>
</reference>
<dbReference type="Proteomes" id="UP000283329">
    <property type="component" value="Unassembled WGS sequence"/>
</dbReference>
<evidence type="ECO:0000313" key="2">
    <source>
        <dbReference type="Proteomes" id="UP000283329"/>
    </source>
</evidence>